<proteinExistence type="predicted"/>
<accession>A0ABV9WFY2</accession>
<evidence type="ECO:0000256" key="1">
    <source>
        <dbReference type="SAM" id="MobiDB-lite"/>
    </source>
</evidence>
<comment type="caution">
    <text evidence="2">The sequence shown here is derived from an EMBL/GenBank/DDBJ whole genome shotgun (WGS) entry which is preliminary data.</text>
</comment>
<dbReference type="EMBL" id="JBHSIU010000121">
    <property type="protein sequence ID" value="MFC5007279.1"/>
    <property type="molecule type" value="Genomic_DNA"/>
</dbReference>
<feature type="region of interest" description="Disordered" evidence="1">
    <location>
        <begin position="1"/>
        <end position="30"/>
    </location>
</feature>
<feature type="region of interest" description="Disordered" evidence="1">
    <location>
        <begin position="95"/>
        <end position="136"/>
    </location>
</feature>
<evidence type="ECO:0000313" key="2">
    <source>
        <dbReference type="EMBL" id="MFC5007279.1"/>
    </source>
</evidence>
<feature type="compositionally biased region" description="Basic and acidic residues" evidence="1">
    <location>
        <begin position="95"/>
        <end position="110"/>
    </location>
</feature>
<reference evidence="3" key="1">
    <citation type="journal article" date="2019" name="Int. J. Syst. Evol. Microbiol.">
        <title>The Global Catalogue of Microorganisms (GCM) 10K type strain sequencing project: providing services to taxonomists for standard genome sequencing and annotation.</title>
        <authorList>
            <consortium name="The Broad Institute Genomics Platform"/>
            <consortium name="The Broad Institute Genome Sequencing Center for Infectious Disease"/>
            <person name="Wu L."/>
            <person name="Ma J."/>
        </authorList>
    </citation>
    <scope>NUCLEOTIDE SEQUENCE [LARGE SCALE GENOMIC DNA]</scope>
    <source>
        <strain evidence="3">CGMCC 4.7152</strain>
    </source>
</reference>
<protein>
    <submittedName>
        <fullName evidence="2">Uncharacterized protein</fullName>
    </submittedName>
</protein>
<dbReference type="Proteomes" id="UP001595912">
    <property type="component" value="Unassembled WGS sequence"/>
</dbReference>
<name>A0ABV9WFY2_9ACTN</name>
<gene>
    <name evidence="2" type="ORF">ACFPIJ_56910</name>
</gene>
<organism evidence="2 3">
    <name type="scientific">Dactylosporangium cerinum</name>
    <dbReference type="NCBI Taxonomy" id="1434730"/>
    <lineage>
        <taxon>Bacteria</taxon>
        <taxon>Bacillati</taxon>
        <taxon>Actinomycetota</taxon>
        <taxon>Actinomycetes</taxon>
        <taxon>Micromonosporales</taxon>
        <taxon>Micromonosporaceae</taxon>
        <taxon>Dactylosporangium</taxon>
    </lineage>
</organism>
<keyword evidence="3" id="KW-1185">Reference proteome</keyword>
<sequence length="322" mass="35063">MVSRAGLQSAPTAPAHPVHASAPMPASRRTELEQVARLAIAAAESAVNAASSQQSATQAVRDAENALQAARRIPGVDKTVLRALERAVEKVRREARTKVPETSTVHDRLARRSLGVPASARPDRQPTTRTSPASARPSIDVRLDGAAIVPPELTITRRETLHLDRPLRPADVQPHTAYDYGDYVYVTDEAGQLAYMRGIAHYTPAAPRHRSIQRNVGREAQATATEAMGKLVGGHSGAVSLGGYPSGPALFGQNERMNTSVFARFENEFRNLSEAGVRVEYEMRFATDTAGDKNPSVVILRYWVEAEERDEVILLNEPHQLS</sequence>
<evidence type="ECO:0000313" key="3">
    <source>
        <dbReference type="Proteomes" id="UP001595912"/>
    </source>
</evidence>